<evidence type="ECO:0000313" key="3">
    <source>
        <dbReference type="Proteomes" id="UP000003374"/>
    </source>
</evidence>
<dbReference type="eggNOG" id="COG0631">
    <property type="taxonomic scope" value="Bacteria"/>
</dbReference>
<accession>A4BV98</accession>
<dbReference type="Gene3D" id="3.60.40.10">
    <property type="entry name" value="PPM-type phosphatase domain"/>
    <property type="match status" value="1"/>
</dbReference>
<organism evidence="2 3">
    <name type="scientific">Nitrococcus mobilis Nb-231</name>
    <dbReference type="NCBI Taxonomy" id="314278"/>
    <lineage>
        <taxon>Bacteria</taxon>
        <taxon>Pseudomonadati</taxon>
        <taxon>Pseudomonadota</taxon>
        <taxon>Gammaproteobacteria</taxon>
        <taxon>Chromatiales</taxon>
        <taxon>Ectothiorhodospiraceae</taxon>
        <taxon>Nitrococcus</taxon>
    </lineage>
</organism>
<feature type="coiled-coil region" evidence="1">
    <location>
        <begin position="183"/>
        <end position="235"/>
    </location>
</feature>
<name>A4BV98_9GAMM</name>
<evidence type="ECO:0008006" key="4">
    <source>
        <dbReference type="Google" id="ProtNLM"/>
    </source>
</evidence>
<dbReference type="SUPFAM" id="SSF81606">
    <property type="entry name" value="PP2C-like"/>
    <property type="match status" value="1"/>
</dbReference>
<comment type="caution">
    <text evidence="2">The sequence shown here is derived from an EMBL/GenBank/DDBJ whole genome shotgun (WGS) entry which is preliminary data.</text>
</comment>
<gene>
    <name evidence="2" type="ORF">NB231_06820</name>
</gene>
<dbReference type="AlphaFoldDB" id="A4BV98"/>
<dbReference type="EMBL" id="AAOF01000024">
    <property type="protein sequence ID" value="EAR20365.1"/>
    <property type="molecule type" value="Genomic_DNA"/>
</dbReference>
<dbReference type="HOGENOM" id="CLU_1093410_0_0_6"/>
<evidence type="ECO:0000256" key="1">
    <source>
        <dbReference type="SAM" id="Coils"/>
    </source>
</evidence>
<protein>
    <recommendedName>
        <fullName evidence="4">PPM-type phosphatase domain-containing protein</fullName>
    </recommendedName>
</protein>
<dbReference type="InterPro" id="IPR036457">
    <property type="entry name" value="PPM-type-like_dom_sf"/>
</dbReference>
<dbReference type="Proteomes" id="UP000003374">
    <property type="component" value="Unassembled WGS sequence"/>
</dbReference>
<proteinExistence type="predicted"/>
<keyword evidence="1" id="KW-0175">Coiled coil</keyword>
<keyword evidence="3" id="KW-1185">Reference proteome</keyword>
<evidence type="ECO:0000313" key="2">
    <source>
        <dbReference type="EMBL" id="EAR20365.1"/>
    </source>
</evidence>
<dbReference type="STRING" id="314278.NB231_06820"/>
<sequence>MSRHIELLGKAIDGAFEKMNHGIAKTQSSSRLKTKIQRNLPSTLAGWVYRTTPEREITAFWAGDSRCYVLRNDGLHQVSQDDAKGDFDAFEAIWADPPLTNYISEKVPNNIKQKRLLCDYQTLLICASDGAFNYQPTPMEFEFVVLRSLMSSKNMQAWADDLAERLQASAGDDVSIVLHPLGFDSFDDLKALYKRRLDELKEQFIAPLEALKDKRAQLEKELASLKAEEKQKTKEAWDQYRVTYEQYLHEGNLI</sequence>
<reference evidence="2 3" key="1">
    <citation type="submission" date="2006-02" db="EMBL/GenBank/DDBJ databases">
        <authorList>
            <person name="Waterbury J."/>
            <person name="Ferriera S."/>
            <person name="Johnson J."/>
            <person name="Kravitz S."/>
            <person name="Halpern A."/>
            <person name="Remington K."/>
            <person name="Beeson K."/>
            <person name="Tran B."/>
            <person name="Rogers Y.-H."/>
            <person name="Friedman R."/>
            <person name="Venter J.C."/>
        </authorList>
    </citation>
    <scope>NUCLEOTIDE SEQUENCE [LARGE SCALE GENOMIC DNA]</scope>
    <source>
        <strain evidence="2 3">Nb-231</strain>
    </source>
</reference>